<dbReference type="AlphaFoldDB" id="A0A0C9WXV6"/>
<dbReference type="Proteomes" id="UP000054477">
    <property type="component" value="Unassembled WGS sequence"/>
</dbReference>
<keyword evidence="2" id="KW-1185">Reference proteome</keyword>
<name>A0A0C9WXV6_9AGAR</name>
<proteinExistence type="predicted"/>
<dbReference type="HOGENOM" id="CLU_2400026_0_0_1"/>
<evidence type="ECO:0000313" key="2">
    <source>
        <dbReference type="Proteomes" id="UP000054477"/>
    </source>
</evidence>
<reference evidence="1 2" key="1">
    <citation type="submission" date="2014-04" db="EMBL/GenBank/DDBJ databases">
        <authorList>
            <consortium name="DOE Joint Genome Institute"/>
            <person name="Kuo A."/>
            <person name="Kohler A."/>
            <person name="Nagy L.G."/>
            <person name="Floudas D."/>
            <person name="Copeland A."/>
            <person name="Barry K.W."/>
            <person name="Cichocki N."/>
            <person name="Veneault-Fourrey C."/>
            <person name="LaButti K."/>
            <person name="Lindquist E.A."/>
            <person name="Lipzen A."/>
            <person name="Lundell T."/>
            <person name="Morin E."/>
            <person name="Murat C."/>
            <person name="Sun H."/>
            <person name="Tunlid A."/>
            <person name="Henrissat B."/>
            <person name="Grigoriev I.V."/>
            <person name="Hibbett D.S."/>
            <person name="Martin F."/>
            <person name="Nordberg H.P."/>
            <person name="Cantor M.N."/>
            <person name="Hua S.X."/>
        </authorList>
    </citation>
    <scope>NUCLEOTIDE SEQUENCE [LARGE SCALE GENOMIC DNA]</scope>
    <source>
        <strain evidence="1 2">LaAM-08-1</strain>
    </source>
</reference>
<reference evidence="2" key="2">
    <citation type="submission" date="2015-01" db="EMBL/GenBank/DDBJ databases">
        <title>Evolutionary Origins and Diversification of the Mycorrhizal Mutualists.</title>
        <authorList>
            <consortium name="DOE Joint Genome Institute"/>
            <consortium name="Mycorrhizal Genomics Consortium"/>
            <person name="Kohler A."/>
            <person name="Kuo A."/>
            <person name="Nagy L.G."/>
            <person name="Floudas D."/>
            <person name="Copeland A."/>
            <person name="Barry K.W."/>
            <person name="Cichocki N."/>
            <person name="Veneault-Fourrey C."/>
            <person name="LaButti K."/>
            <person name="Lindquist E.A."/>
            <person name="Lipzen A."/>
            <person name="Lundell T."/>
            <person name="Morin E."/>
            <person name="Murat C."/>
            <person name="Riley R."/>
            <person name="Ohm R."/>
            <person name="Sun H."/>
            <person name="Tunlid A."/>
            <person name="Henrissat B."/>
            <person name="Grigoriev I.V."/>
            <person name="Hibbett D.S."/>
            <person name="Martin F."/>
        </authorList>
    </citation>
    <scope>NUCLEOTIDE SEQUENCE [LARGE SCALE GENOMIC DNA]</scope>
    <source>
        <strain evidence="2">LaAM-08-1</strain>
    </source>
</reference>
<accession>A0A0C9WXV6</accession>
<protein>
    <submittedName>
        <fullName evidence="1">Uncharacterized protein</fullName>
    </submittedName>
</protein>
<dbReference type="EMBL" id="KN838568">
    <property type="protein sequence ID" value="KIK04575.1"/>
    <property type="molecule type" value="Genomic_DNA"/>
</dbReference>
<evidence type="ECO:0000313" key="1">
    <source>
        <dbReference type="EMBL" id="KIK04575.1"/>
    </source>
</evidence>
<sequence length="93" mass="10571">MCKLLTDRLTTTDHPNVPDFPAVALTPLTAFPRVRFWPRSRGFLSLHSCFCRDHPRCILEPRALHLTTSCVCHLGESIFRRLDETAQPVALSL</sequence>
<gene>
    <name evidence="1" type="ORF">K443DRAFT_412048</name>
</gene>
<organism evidence="1 2">
    <name type="scientific">Laccaria amethystina LaAM-08-1</name>
    <dbReference type="NCBI Taxonomy" id="1095629"/>
    <lineage>
        <taxon>Eukaryota</taxon>
        <taxon>Fungi</taxon>
        <taxon>Dikarya</taxon>
        <taxon>Basidiomycota</taxon>
        <taxon>Agaricomycotina</taxon>
        <taxon>Agaricomycetes</taxon>
        <taxon>Agaricomycetidae</taxon>
        <taxon>Agaricales</taxon>
        <taxon>Agaricineae</taxon>
        <taxon>Hydnangiaceae</taxon>
        <taxon>Laccaria</taxon>
    </lineage>
</organism>